<name>X0T239_9ZZZZ</name>
<accession>X0T239</accession>
<dbReference type="AlphaFoldDB" id="X0T239"/>
<gene>
    <name evidence="1" type="ORF">S01H1_06476</name>
</gene>
<sequence>TVVAKNEATAIQNCLLENAEQLKGKIGVAVLARPFC</sequence>
<dbReference type="EMBL" id="BARS01003344">
    <property type="protein sequence ID" value="GAF81416.1"/>
    <property type="molecule type" value="Genomic_DNA"/>
</dbReference>
<comment type="caution">
    <text evidence="1">The sequence shown here is derived from an EMBL/GenBank/DDBJ whole genome shotgun (WGS) entry which is preliminary data.</text>
</comment>
<proteinExistence type="predicted"/>
<reference evidence="1" key="1">
    <citation type="journal article" date="2014" name="Front. Microbiol.">
        <title>High frequency of phylogenetically diverse reductive dehalogenase-homologous genes in deep subseafloor sedimentary metagenomes.</title>
        <authorList>
            <person name="Kawai M."/>
            <person name="Futagami T."/>
            <person name="Toyoda A."/>
            <person name="Takaki Y."/>
            <person name="Nishi S."/>
            <person name="Hori S."/>
            <person name="Arai W."/>
            <person name="Tsubouchi T."/>
            <person name="Morono Y."/>
            <person name="Uchiyama I."/>
            <person name="Ito T."/>
            <person name="Fujiyama A."/>
            <person name="Inagaki F."/>
            <person name="Takami H."/>
        </authorList>
    </citation>
    <scope>NUCLEOTIDE SEQUENCE</scope>
    <source>
        <strain evidence="1">Expedition CK06-06</strain>
    </source>
</reference>
<organism evidence="1">
    <name type="scientific">marine sediment metagenome</name>
    <dbReference type="NCBI Taxonomy" id="412755"/>
    <lineage>
        <taxon>unclassified sequences</taxon>
        <taxon>metagenomes</taxon>
        <taxon>ecological metagenomes</taxon>
    </lineage>
</organism>
<protein>
    <submittedName>
        <fullName evidence="1">Uncharacterized protein</fullName>
    </submittedName>
</protein>
<feature type="non-terminal residue" evidence="1">
    <location>
        <position position="1"/>
    </location>
</feature>
<evidence type="ECO:0000313" key="1">
    <source>
        <dbReference type="EMBL" id="GAF81416.1"/>
    </source>
</evidence>